<protein>
    <recommendedName>
        <fullName evidence="14">EGF-like domain-containing protein</fullName>
    </recommendedName>
</protein>
<dbReference type="GO" id="GO:0023052">
    <property type="term" value="P:signaling"/>
    <property type="evidence" value="ECO:0007669"/>
    <property type="project" value="UniProtKB-ARBA"/>
</dbReference>
<dbReference type="GO" id="GO:0007154">
    <property type="term" value="P:cell communication"/>
    <property type="evidence" value="ECO:0007669"/>
    <property type="project" value="UniProtKB-ARBA"/>
</dbReference>
<evidence type="ECO:0000256" key="10">
    <source>
        <dbReference type="ARBA" id="ARBA00023157"/>
    </source>
</evidence>
<organism evidence="15 16">
    <name type="scientific">Paralvinella palmiformis</name>
    <dbReference type="NCBI Taxonomy" id="53620"/>
    <lineage>
        <taxon>Eukaryota</taxon>
        <taxon>Metazoa</taxon>
        <taxon>Spiralia</taxon>
        <taxon>Lophotrochozoa</taxon>
        <taxon>Annelida</taxon>
        <taxon>Polychaeta</taxon>
        <taxon>Sedentaria</taxon>
        <taxon>Canalipalpata</taxon>
        <taxon>Terebellida</taxon>
        <taxon>Terebelliformia</taxon>
        <taxon>Alvinellidae</taxon>
        <taxon>Paralvinella</taxon>
    </lineage>
</organism>
<dbReference type="SMART" id="SM00179">
    <property type="entry name" value="EGF_CA"/>
    <property type="match status" value="1"/>
</dbReference>
<evidence type="ECO:0000256" key="3">
    <source>
        <dbReference type="ARBA" id="ARBA00022536"/>
    </source>
</evidence>
<dbReference type="Proteomes" id="UP001208570">
    <property type="component" value="Unassembled WGS sequence"/>
</dbReference>
<evidence type="ECO:0000256" key="5">
    <source>
        <dbReference type="ARBA" id="ARBA00022729"/>
    </source>
</evidence>
<dbReference type="CDD" id="cd00054">
    <property type="entry name" value="EGF_CA"/>
    <property type="match status" value="1"/>
</dbReference>
<dbReference type="AlphaFoldDB" id="A0AAD9ITT1"/>
<evidence type="ECO:0000256" key="4">
    <source>
        <dbReference type="ARBA" id="ARBA00022692"/>
    </source>
</evidence>
<evidence type="ECO:0000313" key="15">
    <source>
        <dbReference type="EMBL" id="KAK2140203.1"/>
    </source>
</evidence>
<evidence type="ECO:0000259" key="14">
    <source>
        <dbReference type="PROSITE" id="PS50026"/>
    </source>
</evidence>
<proteinExistence type="predicted"/>
<dbReference type="EMBL" id="JAODUP010001438">
    <property type="protein sequence ID" value="KAK2140203.1"/>
    <property type="molecule type" value="Genomic_DNA"/>
</dbReference>
<keyword evidence="3 12" id="KW-0245">EGF-like domain</keyword>
<dbReference type="Pfam" id="PF00008">
    <property type="entry name" value="EGF"/>
    <property type="match status" value="1"/>
</dbReference>
<comment type="caution">
    <text evidence="15">The sequence shown here is derived from an EMBL/GenBank/DDBJ whole genome shotgun (WGS) entry which is preliminary data.</text>
</comment>
<keyword evidence="11" id="KW-0325">Glycoprotein</keyword>
<evidence type="ECO:0000256" key="1">
    <source>
        <dbReference type="ARBA" id="ARBA00004251"/>
    </source>
</evidence>
<keyword evidence="4 13" id="KW-0812">Transmembrane</keyword>
<reference evidence="15" key="1">
    <citation type="journal article" date="2023" name="Mol. Biol. Evol.">
        <title>Third-Generation Sequencing Reveals the Adaptive Role of the Epigenome in Three Deep-Sea Polychaetes.</title>
        <authorList>
            <person name="Perez M."/>
            <person name="Aroh O."/>
            <person name="Sun Y."/>
            <person name="Lan Y."/>
            <person name="Juniper S.K."/>
            <person name="Young C.R."/>
            <person name="Angers B."/>
            <person name="Qian P.Y."/>
        </authorList>
    </citation>
    <scope>NUCLEOTIDE SEQUENCE</scope>
    <source>
        <strain evidence="15">P08H-3</strain>
    </source>
</reference>
<keyword evidence="6" id="KW-0677">Repeat</keyword>
<dbReference type="Gene3D" id="2.10.25.10">
    <property type="entry name" value="Laminin"/>
    <property type="match status" value="1"/>
</dbReference>
<dbReference type="GO" id="GO:0005509">
    <property type="term" value="F:calcium ion binding"/>
    <property type="evidence" value="ECO:0007669"/>
    <property type="project" value="InterPro"/>
</dbReference>
<dbReference type="InterPro" id="IPR000742">
    <property type="entry name" value="EGF"/>
</dbReference>
<keyword evidence="2" id="KW-1003">Cell membrane</keyword>
<evidence type="ECO:0000256" key="13">
    <source>
        <dbReference type="SAM" id="Phobius"/>
    </source>
</evidence>
<evidence type="ECO:0000256" key="12">
    <source>
        <dbReference type="PROSITE-ProRule" id="PRU00076"/>
    </source>
</evidence>
<evidence type="ECO:0000256" key="11">
    <source>
        <dbReference type="ARBA" id="ARBA00023180"/>
    </source>
</evidence>
<evidence type="ECO:0000256" key="6">
    <source>
        <dbReference type="ARBA" id="ARBA00022737"/>
    </source>
</evidence>
<name>A0AAD9ITT1_9ANNE</name>
<dbReference type="SMART" id="SM00181">
    <property type="entry name" value="EGF"/>
    <property type="match status" value="1"/>
</dbReference>
<evidence type="ECO:0000256" key="9">
    <source>
        <dbReference type="ARBA" id="ARBA00023136"/>
    </source>
</evidence>
<keyword evidence="5" id="KW-0732">Signal</keyword>
<dbReference type="PROSITE" id="PS00022">
    <property type="entry name" value="EGF_1"/>
    <property type="match status" value="1"/>
</dbReference>
<keyword evidence="7" id="KW-0106">Calcium</keyword>
<dbReference type="GO" id="GO:0005886">
    <property type="term" value="C:plasma membrane"/>
    <property type="evidence" value="ECO:0007669"/>
    <property type="project" value="UniProtKB-SubCell"/>
</dbReference>
<evidence type="ECO:0000256" key="8">
    <source>
        <dbReference type="ARBA" id="ARBA00022989"/>
    </source>
</evidence>
<dbReference type="PROSITE" id="PS50026">
    <property type="entry name" value="EGF_3"/>
    <property type="match status" value="1"/>
</dbReference>
<keyword evidence="9 13" id="KW-0472">Membrane</keyword>
<evidence type="ECO:0000313" key="16">
    <source>
        <dbReference type="Proteomes" id="UP001208570"/>
    </source>
</evidence>
<comment type="caution">
    <text evidence="12">Lacks conserved residue(s) required for the propagation of feature annotation.</text>
</comment>
<feature type="transmembrane region" description="Helical" evidence="13">
    <location>
        <begin position="46"/>
        <end position="65"/>
    </location>
</feature>
<sequence length="124" mass="13600">MGSTPSGISYCSGVLCQNYGVCVQDIDGYHCLCMIGFIGDHCETGLGFVVLIIEGIVLMAFYICMCRGAMIQRKLDKTKGTDPASGKLFSLVHLPTTGSSTIYIHNKNILRMTEISEILHRFDN</sequence>
<comment type="subcellular location">
    <subcellularLocation>
        <location evidence="1">Cell membrane</location>
        <topology evidence="1">Single-pass type I membrane protein</topology>
    </subcellularLocation>
</comment>
<dbReference type="PROSITE" id="PS01186">
    <property type="entry name" value="EGF_2"/>
    <property type="match status" value="1"/>
</dbReference>
<feature type="domain" description="EGF-like" evidence="14">
    <location>
        <begin position="7"/>
        <end position="43"/>
    </location>
</feature>
<accession>A0AAD9ITT1</accession>
<evidence type="ECO:0000256" key="2">
    <source>
        <dbReference type="ARBA" id="ARBA00022475"/>
    </source>
</evidence>
<dbReference type="SUPFAM" id="SSF57196">
    <property type="entry name" value="EGF/Laminin"/>
    <property type="match status" value="1"/>
</dbReference>
<keyword evidence="10 12" id="KW-1015">Disulfide bond</keyword>
<keyword evidence="16" id="KW-1185">Reference proteome</keyword>
<evidence type="ECO:0000256" key="7">
    <source>
        <dbReference type="ARBA" id="ARBA00022837"/>
    </source>
</evidence>
<feature type="disulfide bond" evidence="12">
    <location>
        <begin position="33"/>
        <end position="42"/>
    </location>
</feature>
<dbReference type="InterPro" id="IPR001881">
    <property type="entry name" value="EGF-like_Ca-bd_dom"/>
</dbReference>
<dbReference type="FunFam" id="2.10.25.10:FF:000391">
    <property type="entry name" value="Weary, isoform C"/>
    <property type="match status" value="1"/>
</dbReference>
<gene>
    <name evidence="15" type="ORF">LSH36_1439g00034</name>
</gene>
<keyword evidence="8 13" id="KW-1133">Transmembrane helix</keyword>